<name>A0A2U0HS68_9FLAO</name>
<protein>
    <submittedName>
        <fullName evidence="2">Uncharacterized protein</fullName>
    </submittedName>
</protein>
<dbReference type="AlphaFoldDB" id="A0A2U0HS68"/>
<reference evidence="2 3" key="1">
    <citation type="submission" date="2018-04" db="EMBL/GenBank/DDBJ databases">
        <title>Marixanthomonas spongiae HN-E44 sp. nov., isolated from a marine sponge.</title>
        <authorList>
            <person name="Luo L."/>
            <person name="Zhuang L."/>
        </authorList>
    </citation>
    <scope>NUCLEOTIDE SEQUENCE [LARGE SCALE GENOMIC DNA]</scope>
    <source>
        <strain evidence="2 3">HN-E44</strain>
    </source>
</reference>
<evidence type="ECO:0000313" key="2">
    <source>
        <dbReference type="EMBL" id="PVW11721.1"/>
    </source>
</evidence>
<feature type="signal peptide" evidence="1">
    <location>
        <begin position="1"/>
        <end position="22"/>
    </location>
</feature>
<proteinExistence type="predicted"/>
<dbReference type="Proteomes" id="UP000245962">
    <property type="component" value="Unassembled WGS sequence"/>
</dbReference>
<accession>A0A2U0HS68</accession>
<feature type="chain" id="PRO_5015655466" evidence="1">
    <location>
        <begin position="23"/>
        <end position="91"/>
    </location>
</feature>
<keyword evidence="1" id="KW-0732">Signal</keyword>
<keyword evidence="3" id="KW-1185">Reference proteome</keyword>
<gene>
    <name evidence="2" type="ORF">DDV96_15600</name>
</gene>
<comment type="caution">
    <text evidence="2">The sequence shown here is derived from an EMBL/GenBank/DDBJ whole genome shotgun (WGS) entry which is preliminary data.</text>
</comment>
<dbReference type="RefSeq" id="WP_116695707.1">
    <property type="nucleotide sequence ID" value="NZ_QEHR01000020.1"/>
</dbReference>
<dbReference type="EMBL" id="QEHR01000020">
    <property type="protein sequence ID" value="PVW11721.1"/>
    <property type="molecule type" value="Genomic_DNA"/>
</dbReference>
<evidence type="ECO:0000313" key="3">
    <source>
        <dbReference type="Proteomes" id="UP000245962"/>
    </source>
</evidence>
<evidence type="ECO:0000256" key="1">
    <source>
        <dbReference type="SAM" id="SignalP"/>
    </source>
</evidence>
<sequence length="91" mass="10435">MYKLQFLTTLILVFFTVHCSNAQDTIPEENELGTSYLTLSFTDCIKKTDAVGEIFQNKIEEIETIARKNDFKKFNIIAKSMNISKTEKAYG</sequence>
<organism evidence="2 3">
    <name type="scientific">Marixanthomonas spongiae</name>
    <dbReference type="NCBI Taxonomy" id="2174845"/>
    <lineage>
        <taxon>Bacteria</taxon>
        <taxon>Pseudomonadati</taxon>
        <taxon>Bacteroidota</taxon>
        <taxon>Flavobacteriia</taxon>
        <taxon>Flavobacteriales</taxon>
        <taxon>Flavobacteriaceae</taxon>
        <taxon>Marixanthomonas</taxon>
    </lineage>
</organism>